<dbReference type="Proteomes" id="UP000242474">
    <property type="component" value="Unassembled WGS sequence"/>
</dbReference>
<reference evidence="4 5" key="1">
    <citation type="journal article" date="2015" name="Genome Biol. Evol.">
        <title>Phylogenomic analyses indicate that early fungi evolved digesting cell walls of algal ancestors of land plants.</title>
        <authorList>
            <person name="Chang Y."/>
            <person name="Wang S."/>
            <person name="Sekimoto S."/>
            <person name="Aerts A.L."/>
            <person name="Choi C."/>
            <person name="Clum A."/>
            <person name="LaButti K.M."/>
            <person name="Lindquist E.A."/>
            <person name="Yee Ngan C."/>
            <person name="Ohm R.A."/>
            <person name="Salamov A.A."/>
            <person name="Grigoriev I.V."/>
            <person name="Spatafora J.W."/>
            <person name="Berbee M.L."/>
        </authorList>
    </citation>
    <scope>NUCLEOTIDE SEQUENCE [LARGE SCALE GENOMIC DNA]</scope>
    <source>
        <strain evidence="4 5">NRRL 1564</strain>
    </source>
</reference>
<dbReference type="PROSITE" id="PS51421">
    <property type="entry name" value="RAS"/>
    <property type="match status" value="1"/>
</dbReference>
<keyword evidence="2" id="KW-0547">Nucleotide-binding</keyword>
<name>A0A2G5B7T9_COERN</name>
<dbReference type="AlphaFoldDB" id="A0A2G5B7T9"/>
<evidence type="ECO:0000256" key="2">
    <source>
        <dbReference type="ARBA" id="ARBA00022741"/>
    </source>
</evidence>
<dbReference type="CDD" id="cd00157">
    <property type="entry name" value="Rho"/>
    <property type="match status" value="1"/>
</dbReference>
<dbReference type="SUPFAM" id="SSF52540">
    <property type="entry name" value="P-loop containing nucleoside triphosphate hydrolases"/>
    <property type="match status" value="1"/>
</dbReference>
<dbReference type="PROSITE" id="PS51420">
    <property type="entry name" value="RHO"/>
    <property type="match status" value="1"/>
</dbReference>
<dbReference type="PRINTS" id="PR00449">
    <property type="entry name" value="RASTRNSFRMNG"/>
</dbReference>
<dbReference type="InterPro" id="IPR027417">
    <property type="entry name" value="P-loop_NTPase"/>
</dbReference>
<dbReference type="GO" id="GO:0007264">
    <property type="term" value="P:small GTPase-mediated signal transduction"/>
    <property type="evidence" value="ECO:0007669"/>
    <property type="project" value="InterPro"/>
</dbReference>
<dbReference type="PANTHER" id="PTHR24072">
    <property type="entry name" value="RHO FAMILY GTPASE"/>
    <property type="match status" value="1"/>
</dbReference>
<dbReference type="SMART" id="SM00175">
    <property type="entry name" value="RAB"/>
    <property type="match status" value="1"/>
</dbReference>
<dbReference type="EMBL" id="KZ303510">
    <property type="protein sequence ID" value="PIA15061.1"/>
    <property type="molecule type" value="Genomic_DNA"/>
</dbReference>
<dbReference type="Gene3D" id="3.40.50.300">
    <property type="entry name" value="P-loop containing nucleotide triphosphate hydrolases"/>
    <property type="match status" value="1"/>
</dbReference>
<protein>
    <submittedName>
        <fullName evidence="4">GTP-binding protein rho5</fullName>
    </submittedName>
</protein>
<dbReference type="InterPro" id="IPR001806">
    <property type="entry name" value="Small_GTPase"/>
</dbReference>
<accession>A0A2G5B7T9</accession>
<evidence type="ECO:0000256" key="1">
    <source>
        <dbReference type="ARBA" id="ARBA00010142"/>
    </source>
</evidence>
<dbReference type="STRING" id="763665.A0A2G5B7T9"/>
<evidence type="ECO:0000256" key="3">
    <source>
        <dbReference type="ARBA" id="ARBA00023134"/>
    </source>
</evidence>
<dbReference type="OrthoDB" id="8830751at2759"/>
<dbReference type="InterPro" id="IPR003578">
    <property type="entry name" value="Small_GTPase_Rho"/>
</dbReference>
<sequence length="222" mass="24868">MSNDRQQRTATIVAGTVPSEAIGGITKRKAVVIGDGACGKTCLLHVFREGRFPPDKRYIPTIFDTWVADMEVDGHPIELSLWDTAGQEDFDRLRFLCYPGANVVILCYSVDQPDSLVNVYEKWHLEVEQNAPHVPVILVALKLDLRDDPEVARELAEYGEHTVTYSEGEKMARRIGAVTYIECSSILNINVRQVFEIAARRAIGADHKDGKERSRPKCCVIL</sequence>
<keyword evidence="3" id="KW-0342">GTP-binding</keyword>
<keyword evidence="5" id="KW-1185">Reference proteome</keyword>
<comment type="similarity">
    <text evidence="1">Belongs to the small GTPase superfamily. Rho family.</text>
</comment>
<gene>
    <name evidence="4" type="ORF">COEREDRAFT_82268</name>
</gene>
<evidence type="ECO:0000313" key="5">
    <source>
        <dbReference type="Proteomes" id="UP000242474"/>
    </source>
</evidence>
<dbReference type="PROSITE" id="PS51419">
    <property type="entry name" value="RAB"/>
    <property type="match status" value="1"/>
</dbReference>
<dbReference type="NCBIfam" id="TIGR00231">
    <property type="entry name" value="small_GTP"/>
    <property type="match status" value="1"/>
</dbReference>
<dbReference type="GO" id="GO:0003924">
    <property type="term" value="F:GTPase activity"/>
    <property type="evidence" value="ECO:0007669"/>
    <property type="project" value="InterPro"/>
</dbReference>
<dbReference type="SMART" id="SM00174">
    <property type="entry name" value="RHO"/>
    <property type="match status" value="1"/>
</dbReference>
<dbReference type="Pfam" id="PF00071">
    <property type="entry name" value="Ras"/>
    <property type="match status" value="1"/>
</dbReference>
<dbReference type="SMART" id="SM00173">
    <property type="entry name" value="RAS"/>
    <property type="match status" value="1"/>
</dbReference>
<evidence type="ECO:0000313" key="4">
    <source>
        <dbReference type="EMBL" id="PIA15061.1"/>
    </source>
</evidence>
<dbReference type="GO" id="GO:0005525">
    <property type="term" value="F:GTP binding"/>
    <property type="evidence" value="ECO:0007669"/>
    <property type="project" value="UniProtKB-KW"/>
</dbReference>
<dbReference type="FunFam" id="3.40.50.300:FF:001179">
    <property type="entry name" value="Rho family GTPase"/>
    <property type="match status" value="1"/>
</dbReference>
<organism evidence="4 5">
    <name type="scientific">Coemansia reversa (strain ATCC 12441 / NRRL 1564)</name>
    <dbReference type="NCBI Taxonomy" id="763665"/>
    <lineage>
        <taxon>Eukaryota</taxon>
        <taxon>Fungi</taxon>
        <taxon>Fungi incertae sedis</taxon>
        <taxon>Zoopagomycota</taxon>
        <taxon>Kickxellomycotina</taxon>
        <taxon>Kickxellomycetes</taxon>
        <taxon>Kickxellales</taxon>
        <taxon>Kickxellaceae</taxon>
        <taxon>Coemansia</taxon>
    </lineage>
</organism>
<dbReference type="InterPro" id="IPR005225">
    <property type="entry name" value="Small_GTP-bd"/>
</dbReference>
<proteinExistence type="inferred from homology"/>